<dbReference type="EMBL" id="GBXM01068091">
    <property type="protein sequence ID" value="JAH40486.1"/>
    <property type="molecule type" value="Transcribed_RNA"/>
</dbReference>
<reference evidence="1" key="1">
    <citation type="submission" date="2014-11" db="EMBL/GenBank/DDBJ databases">
        <authorList>
            <person name="Amaro Gonzalez C."/>
        </authorList>
    </citation>
    <scope>NUCLEOTIDE SEQUENCE</scope>
</reference>
<proteinExistence type="predicted"/>
<organism evidence="1">
    <name type="scientific">Anguilla anguilla</name>
    <name type="common">European freshwater eel</name>
    <name type="synonym">Muraena anguilla</name>
    <dbReference type="NCBI Taxonomy" id="7936"/>
    <lineage>
        <taxon>Eukaryota</taxon>
        <taxon>Metazoa</taxon>
        <taxon>Chordata</taxon>
        <taxon>Craniata</taxon>
        <taxon>Vertebrata</taxon>
        <taxon>Euteleostomi</taxon>
        <taxon>Actinopterygii</taxon>
        <taxon>Neopterygii</taxon>
        <taxon>Teleostei</taxon>
        <taxon>Anguilliformes</taxon>
        <taxon>Anguillidae</taxon>
        <taxon>Anguilla</taxon>
    </lineage>
</organism>
<reference evidence="1" key="2">
    <citation type="journal article" date="2015" name="Fish Shellfish Immunol.">
        <title>Early steps in the European eel (Anguilla anguilla)-Vibrio vulnificus interaction in the gills: Role of the RtxA13 toxin.</title>
        <authorList>
            <person name="Callol A."/>
            <person name="Pajuelo D."/>
            <person name="Ebbesson L."/>
            <person name="Teles M."/>
            <person name="MacKenzie S."/>
            <person name="Amaro C."/>
        </authorList>
    </citation>
    <scope>NUCLEOTIDE SEQUENCE</scope>
</reference>
<dbReference type="AlphaFoldDB" id="A0A0E9SGS1"/>
<evidence type="ECO:0000313" key="1">
    <source>
        <dbReference type="EMBL" id="JAH40486.1"/>
    </source>
</evidence>
<protein>
    <submittedName>
        <fullName evidence="1">Uncharacterized protein</fullName>
    </submittedName>
</protein>
<sequence length="57" mass="6346">MATKREINFDNKSSAPLISVRLKPLGSNQIKHRATLLEKVLSKVGERTILISSRGWG</sequence>
<accession>A0A0E9SGS1</accession>
<name>A0A0E9SGS1_ANGAN</name>